<keyword evidence="3 8" id="KW-0067">ATP-binding</keyword>
<dbReference type="GO" id="GO:0005634">
    <property type="term" value="C:nucleus"/>
    <property type="evidence" value="ECO:0007669"/>
    <property type="project" value="TreeGrafter"/>
</dbReference>
<evidence type="ECO:0000256" key="9">
    <source>
        <dbReference type="RuleBase" id="RU000304"/>
    </source>
</evidence>
<name>A0A8J8NM05_HALGN</name>
<evidence type="ECO:0000256" key="7">
    <source>
        <dbReference type="ARBA" id="ARBA00042858"/>
    </source>
</evidence>
<organism evidence="11 12">
    <name type="scientific">Halteria grandinella</name>
    <dbReference type="NCBI Taxonomy" id="5974"/>
    <lineage>
        <taxon>Eukaryota</taxon>
        <taxon>Sar</taxon>
        <taxon>Alveolata</taxon>
        <taxon>Ciliophora</taxon>
        <taxon>Intramacronucleata</taxon>
        <taxon>Spirotrichea</taxon>
        <taxon>Stichotrichia</taxon>
        <taxon>Sporadotrichida</taxon>
        <taxon>Halteriidae</taxon>
        <taxon>Halteria</taxon>
    </lineage>
</organism>
<protein>
    <recommendedName>
        <fullName evidence="5">Cyclin-dependent kinase 2 homolog</fullName>
    </recommendedName>
    <alternativeName>
        <fullName evidence="6">Cell division control protein 2 homolog</fullName>
    </alternativeName>
    <alternativeName>
        <fullName evidence="7">cdc2-related kinase 2</fullName>
    </alternativeName>
</protein>
<dbReference type="Gene3D" id="3.30.200.20">
    <property type="entry name" value="Phosphorylase Kinase, domain 1"/>
    <property type="match status" value="1"/>
</dbReference>
<comment type="similarity">
    <text evidence="1">Belongs to the protein kinase superfamily. CMGC Ser/Thr protein kinase family. CDC2/CDKX subfamily.</text>
</comment>
<evidence type="ECO:0000313" key="11">
    <source>
        <dbReference type="EMBL" id="TNV77768.1"/>
    </source>
</evidence>
<proteinExistence type="inferred from homology"/>
<dbReference type="PROSITE" id="PS00108">
    <property type="entry name" value="PROTEIN_KINASE_ST"/>
    <property type="match status" value="1"/>
</dbReference>
<dbReference type="Proteomes" id="UP000785679">
    <property type="component" value="Unassembled WGS sequence"/>
</dbReference>
<dbReference type="SMART" id="SM00220">
    <property type="entry name" value="S_TKc"/>
    <property type="match status" value="1"/>
</dbReference>
<dbReference type="InterPro" id="IPR017441">
    <property type="entry name" value="Protein_kinase_ATP_BS"/>
</dbReference>
<reference evidence="11" key="1">
    <citation type="submission" date="2019-06" db="EMBL/GenBank/DDBJ databases">
        <authorList>
            <person name="Zheng W."/>
        </authorList>
    </citation>
    <scope>NUCLEOTIDE SEQUENCE</scope>
    <source>
        <strain evidence="11">QDHG01</strain>
    </source>
</reference>
<keyword evidence="9" id="KW-0808">Transferase</keyword>
<evidence type="ECO:0000256" key="6">
    <source>
        <dbReference type="ARBA" id="ARBA00041902"/>
    </source>
</evidence>
<evidence type="ECO:0000256" key="2">
    <source>
        <dbReference type="ARBA" id="ARBA00022741"/>
    </source>
</evidence>
<dbReference type="InterPro" id="IPR050108">
    <property type="entry name" value="CDK"/>
</dbReference>
<keyword evidence="2 8" id="KW-0547">Nucleotide-binding</keyword>
<evidence type="ECO:0000256" key="5">
    <source>
        <dbReference type="ARBA" id="ARBA00039612"/>
    </source>
</evidence>
<dbReference type="PROSITE" id="PS50011">
    <property type="entry name" value="PROTEIN_KINASE_DOM"/>
    <property type="match status" value="1"/>
</dbReference>
<dbReference type="Pfam" id="PF00069">
    <property type="entry name" value="Pkinase"/>
    <property type="match status" value="1"/>
</dbReference>
<feature type="domain" description="Protein kinase" evidence="10">
    <location>
        <begin position="1"/>
        <end position="324"/>
    </location>
</feature>
<evidence type="ECO:0000256" key="1">
    <source>
        <dbReference type="ARBA" id="ARBA00006485"/>
    </source>
</evidence>
<dbReference type="InterPro" id="IPR011009">
    <property type="entry name" value="Kinase-like_dom_sf"/>
</dbReference>
<sequence>MGKVGEGSYGVVTKALDLHTDRVVALKKLKCSEGPSAHLEGLSHNLLREITVLEMLKECPNFVRLLDIYYHPKCYPEPSCFVLSFEYAESGDLHKHVQVQRSSISAKGLIRAPQVDFAFVRSIMFQLCQGVHHMHSRGIIHRDLKSANILLTKDMKVKIADFGLSRLVRQPLQPMTKEVQSMWYRAPEILLGNQKYTYAVDYWSLGIMAYELIYLKHRFQGTSEIDMLFKIFQEKGTPNFLTRKEYQEDLQCRHDELPHVEDYVLIDQSFKVQFPRFKGNKHGLPKSRYSEEPIPNDLFRIMEEMTCINPRKRMTALEAMQLMLEENNRCASSKVQCYKSVKRTKTAFI</sequence>
<dbReference type="SUPFAM" id="SSF56112">
    <property type="entry name" value="Protein kinase-like (PK-like)"/>
    <property type="match status" value="1"/>
</dbReference>
<feature type="binding site" evidence="8">
    <location>
        <position position="27"/>
    </location>
    <ligand>
        <name>ATP</name>
        <dbReference type="ChEBI" id="CHEBI:30616"/>
    </ligand>
</feature>
<keyword evidence="9" id="KW-0723">Serine/threonine-protein kinase</keyword>
<dbReference type="OrthoDB" id="40902at2759"/>
<dbReference type="GO" id="GO:0005524">
    <property type="term" value="F:ATP binding"/>
    <property type="evidence" value="ECO:0007669"/>
    <property type="project" value="UniProtKB-UniRule"/>
</dbReference>
<evidence type="ECO:0000256" key="8">
    <source>
        <dbReference type="PROSITE-ProRule" id="PRU10141"/>
    </source>
</evidence>
<dbReference type="PANTHER" id="PTHR24056">
    <property type="entry name" value="CELL DIVISION PROTEIN KINASE"/>
    <property type="match status" value="1"/>
</dbReference>
<keyword evidence="9" id="KW-0418">Kinase</keyword>
<comment type="subunit">
    <text evidence="4">May form a complex composed of at least the catalytic subunit CRK2 and a cyclin.</text>
</comment>
<evidence type="ECO:0000313" key="12">
    <source>
        <dbReference type="Proteomes" id="UP000785679"/>
    </source>
</evidence>
<dbReference type="InterPro" id="IPR008271">
    <property type="entry name" value="Ser/Thr_kinase_AS"/>
</dbReference>
<dbReference type="EMBL" id="RRYP01011381">
    <property type="protein sequence ID" value="TNV77768.1"/>
    <property type="molecule type" value="Genomic_DNA"/>
</dbReference>
<keyword evidence="12" id="KW-1185">Reference proteome</keyword>
<evidence type="ECO:0000259" key="10">
    <source>
        <dbReference type="PROSITE" id="PS50011"/>
    </source>
</evidence>
<dbReference type="GO" id="GO:0004674">
    <property type="term" value="F:protein serine/threonine kinase activity"/>
    <property type="evidence" value="ECO:0007669"/>
    <property type="project" value="UniProtKB-KW"/>
</dbReference>
<dbReference type="InterPro" id="IPR000719">
    <property type="entry name" value="Prot_kinase_dom"/>
</dbReference>
<dbReference type="AlphaFoldDB" id="A0A8J8NM05"/>
<accession>A0A8J8NM05</accession>
<comment type="caution">
    <text evidence="11">The sequence shown here is derived from an EMBL/GenBank/DDBJ whole genome shotgun (WGS) entry which is preliminary data.</text>
</comment>
<gene>
    <name evidence="11" type="ORF">FGO68_gene12646</name>
</gene>
<dbReference type="PROSITE" id="PS00107">
    <property type="entry name" value="PROTEIN_KINASE_ATP"/>
    <property type="match status" value="1"/>
</dbReference>
<evidence type="ECO:0000256" key="4">
    <source>
        <dbReference type="ARBA" id="ARBA00038543"/>
    </source>
</evidence>
<evidence type="ECO:0000256" key="3">
    <source>
        <dbReference type="ARBA" id="ARBA00022840"/>
    </source>
</evidence>
<dbReference type="Gene3D" id="1.10.510.10">
    <property type="entry name" value="Transferase(Phosphotransferase) domain 1"/>
    <property type="match status" value="1"/>
</dbReference>